<protein>
    <recommendedName>
        <fullName evidence="2">Bacteriophage Mu GpT domain-containing protein</fullName>
    </recommendedName>
</protein>
<comment type="caution">
    <text evidence="1">The sequence shown here is derived from an EMBL/GenBank/DDBJ whole genome shotgun (WGS) entry which is preliminary data.</text>
</comment>
<dbReference type="EMBL" id="BART01012162">
    <property type="protein sequence ID" value="GAG77630.1"/>
    <property type="molecule type" value="Genomic_DNA"/>
</dbReference>
<evidence type="ECO:0008006" key="2">
    <source>
        <dbReference type="Google" id="ProtNLM"/>
    </source>
</evidence>
<name>X1A666_9ZZZZ</name>
<feature type="non-terminal residue" evidence="1">
    <location>
        <position position="1"/>
    </location>
</feature>
<dbReference type="Pfam" id="PF19821">
    <property type="entry name" value="Phage_capsid_2"/>
    <property type="match status" value="1"/>
</dbReference>
<sequence length="280" mass="30725">LSQQMGSKFATKVRNETVDSAELAYFDTLAEDDDTAQKTGRHQGTPISEAEFGRRRVVPYPWTNKKVLDKEDLDRMLPDPRSPVAMNQVRSLGRKKDDLLIAAALGAASIGKAGGSSVDFEDESISINGDGTLTTLGTLAAHSAADISLAKMLTMMRIFNDQDVDPDIPKYWAVTPKDIEDMLHLTEIGSADYNTVKTLVQGKVDSFAGFNFFWCNRLTTDALTGNSNRSIAWAQDGLILASIGDISTRIEEAERLDFAWVLFSKMDLGAVRMEGAKVHE</sequence>
<proteinExistence type="predicted"/>
<dbReference type="InterPro" id="IPR045565">
    <property type="entry name" value="Phage_capsid_2"/>
</dbReference>
<reference evidence="1" key="1">
    <citation type="journal article" date="2014" name="Front. Microbiol.">
        <title>High frequency of phylogenetically diverse reductive dehalogenase-homologous genes in deep subseafloor sedimentary metagenomes.</title>
        <authorList>
            <person name="Kawai M."/>
            <person name="Futagami T."/>
            <person name="Toyoda A."/>
            <person name="Takaki Y."/>
            <person name="Nishi S."/>
            <person name="Hori S."/>
            <person name="Arai W."/>
            <person name="Tsubouchi T."/>
            <person name="Morono Y."/>
            <person name="Uchiyama I."/>
            <person name="Ito T."/>
            <person name="Fujiyama A."/>
            <person name="Inagaki F."/>
            <person name="Takami H."/>
        </authorList>
    </citation>
    <scope>NUCLEOTIDE SEQUENCE</scope>
    <source>
        <strain evidence="1">Expedition CK06-06</strain>
    </source>
</reference>
<feature type="non-terminal residue" evidence="1">
    <location>
        <position position="280"/>
    </location>
</feature>
<evidence type="ECO:0000313" key="1">
    <source>
        <dbReference type="EMBL" id="GAG77630.1"/>
    </source>
</evidence>
<dbReference type="AlphaFoldDB" id="X1A666"/>
<gene>
    <name evidence="1" type="ORF">S01H4_25533</name>
</gene>
<accession>X1A666</accession>
<organism evidence="1">
    <name type="scientific">marine sediment metagenome</name>
    <dbReference type="NCBI Taxonomy" id="412755"/>
    <lineage>
        <taxon>unclassified sequences</taxon>
        <taxon>metagenomes</taxon>
        <taxon>ecological metagenomes</taxon>
    </lineage>
</organism>